<dbReference type="SUPFAM" id="SSF103084">
    <property type="entry name" value="Holliday junction resolvase RusA"/>
    <property type="match status" value="1"/>
</dbReference>
<dbReference type="EMBL" id="JARBWL010000002">
    <property type="protein sequence ID" value="MDI2595004.1"/>
    <property type="molecule type" value="Genomic_DNA"/>
</dbReference>
<dbReference type="RefSeq" id="WP_282317114.1">
    <property type="nucleotide sequence ID" value="NZ_JARBWL010000002.1"/>
</dbReference>
<name>A0ABT6QXJ5_9PSED</name>
<evidence type="ECO:0000313" key="1">
    <source>
        <dbReference type="EMBL" id="MDI2595004.1"/>
    </source>
</evidence>
<dbReference type="Pfam" id="PF05866">
    <property type="entry name" value="RusA"/>
    <property type="match status" value="1"/>
</dbReference>
<dbReference type="InterPro" id="IPR036614">
    <property type="entry name" value="RusA-like_sf"/>
</dbReference>
<comment type="caution">
    <text evidence="1">The sequence shown here is derived from an EMBL/GenBank/DDBJ whole genome shotgun (WGS) entry which is preliminary data.</text>
</comment>
<evidence type="ECO:0000313" key="2">
    <source>
        <dbReference type="Proteomes" id="UP001159100"/>
    </source>
</evidence>
<keyword evidence="2" id="KW-1185">Reference proteome</keyword>
<accession>A0ABT6QXJ5</accession>
<dbReference type="Gene3D" id="3.30.1330.70">
    <property type="entry name" value="Holliday junction resolvase RusA"/>
    <property type="match status" value="1"/>
</dbReference>
<sequence length="144" mass="15646">MSDLKPVSFVVPGEPQGKGRARIGKVGNFARMYTPAKTVAYEGLVALAAQDVMQGRELIDGPVLIELRIVHSVPQSKSKKWKAQALAGEIPCMKKPDTDNVLKAICDACNGVVFKDDVQATDGMFKRRWGETPGVHVRIVPLCS</sequence>
<proteinExistence type="predicted"/>
<gene>
    <name evidence="1" type="ORF">POF45_26795</name>
</gene>
<dbReference type="InterPro" id="IPR008822">
    <property type="entry name" value="Endonuclease_RusA-like"/>
</dbReference>
<reference evidence="1 2" key="1">
    <citation type="submission" date="2023-02" db="EMBL/GenBank/DDBJ databases">
        <title>Pseudomonas chrutzelriedensis sp. nov., a potently antifungal strain isolated from moss.</title>
        <authorList>
            <person name="Schnyder A."/>
            <person name="Kalawong R."/>
            <person name="Eberl L."/>
            <person name="Agnoli K."/>
        </authorList>
    </citation>
    <scope>NUCLEOTIDE SEQUENCE [LARGE SCALE GENOMIC DNA]</scope>
    <source>
        <strain evidence="1 2">681</strain>
    </source>
</reference>
<dbReference type="Proteomes" id="UP001159100">
    <property type="component" value="Unassembled WGS sequence"/>
</dbReference>
<protein>
    <submittedName>
        <fullName evidence="1">RusA family crossover junction endodeoxyribonuclease</fullName>
    </submittedName>
</protein>
<organism evidence="1 2">
    <name type="scientific">Pseudomonas fungipugnans</name>
    <dbReference type="NCBI Taxonomy" id="3024217"/>
    <lineage>
        <taxon>Bacteria</taxon>
        <taxon>Pseudomonadati</taxon>
        <taxon>Pseudomonadota</taxon>
        <taxon>Gammaproteobacteria</taxon>
        <taxon>Pseudomonadales</taxon>
        <taxon>Pseudomonadaceae</taxon>
        <taxon>Pseudomonas</taxon>
    </lineage>
</organism>